<feature type="transmembrane region" description="Helical" evidence="4">
    <location>
        <begin position="208"/>
        <end position="230"/>
    </location>
</feature>
<dbReference type="AlphaFoldDB" id="A0A6A6TVQ0"/>
<dbReference type="CDD" id="cd17352">
    <property type="entry name" value="MFS_MCT_SLC16"/>
    <property type="match status" value="1"/>
</dbReference>
<dbReference type="PANTHER" id="PTHR11360:SF281">
    <property type="entry name" value="ASPYRIDONES EFFLUX PROTEIN APDF-RELATED"/>
    <property type="match status" value="1"/>
</dbReference>
<feature type="transmembrane region" description="Helical" evidence="4">
    <location>
        <begin position="373"/>
        <end position="390"/>
    </location>
</feature>
<feature type="transmembrane region" description="Helical" evidence="4">
    <location>
        <begin position="178"/>
        <end position="196"/>
    </location>
</feature>
<dbReference type="PANTHER" id="PTHR11360">
    <property type="entry name" value="MONOCARBOXYLATE TRANSPORTER"/>
    <property type="match status" value="1"/>
</dbReference>
<gene>
    <name evidence="6" type="ORF">BT63DRAFT_121426</name>
</gene>
<name>A0A6A6TVQ0_9PEZI</name>
<feature type="transmembrane region" description="Helical" evidence="4">
    <location>
        <begin position="125"/>
        <end position="144"/>
    </location>
</feature>
<dbReference type="InterPro" id="IPR011701">
    <property type="entry name" value="MFS"/>
</dbReference>
<dbReference type="OrthoDB" id="5667at2759"/>
<keyword evidence="4" id="KW-0472">Membrane</keyword>
<feature type="transmembrane region" description="Helical" evidence="4">
    <location>
        <begin position="251"/>
        <end position="274"/>
    </location>
</feature>
<dbReference type="Gene3D" id="1.20.1250.20">
    <property type="entry name" value="MFS general substrate transporter like domains"/>
    <property type="match status" value="2"/>
</dbReference>
<feature type="compositionally biased region" description="Basic and acidic residues" evidence="3">
    <location>
        <begin position="1"/>
        <end position="10"/>
    </location>
</feature>
<dbReference type="Pfam" id="PF07690">
    <property type="entry name" value="MFS_1"/>
    <property type="match status" value="1"/>
</dbReference>
<comment type="similarity">
    <text evidence="2">Belongs to the major facilitator superfamily. Monocarboxylate porter (TC 2.A.1.13) family.</text>
</comment>
<proteinExistence type="inferred from homology"/>
<comment type="subcellular location">
    <subcellularLocation>
        <location evidence="1">Membrane</location>
        <topology evidence="1">Multi-pass membrane protein</topology>
    </subcellularLocation>
</comment>
<sequence length="438" mass="46826">MALESDRKSLDYGTTTDHPESVNSQTDVEKTVVPAVGAINQDFPEGGTRAWSVAFGTSAAIFCTLGYVNSFGVYQTYYSLNQLKDTSPSDIAWIGSLQAFFIFASSLIGGPLFDRYGEQVIRPAAFLYVLSIMMTSICKEYWQFILAQGVLGGVSCGMTMSPAMAVVGHYFNKKRGAAMGLAIAGSSIGGVVLPIALNKMLHNPHLSFGWAVRIIGFIVLALITPAVFVIKARLPPRKSNFFLPRAFKEPGYDFLILSGFFMYMGMFTPIFFIPTYAISQGMSDDLAFYLVAILNAASFPGRVIPGILADKLGRLNMLFVAGISTGILILCWSAVHSNAAIIVFTLVFGFCSGAIISGASVALISVPKDARNIGTYMGMGMALMSIATLIGPPSAGAMELKYHGIKQVSIFSGVVCLVGGVLVIPTKLFSGHSLYSAN</sequence>
<feature type="compositionally biased region" description="Polar residues" evidence="3">
    <location>
        <begin position="12"/>
        <end position="26"/>
    </location>
</feature>
<evidence type="ECO:0000256" key="3">
    <source>
        <dbReference type="SAM" id="MobiDB-lite"/>
    </source>
</evidence>
<evidence type="ECO:0000256" key="2">
    <source>
        <dbReference type="ARBA" id="ARBA00006727"/>
    </source>
</evidence>
<dbReference type="InterPro" id="IPR020846">
    <property type="entry name" value="MFS_dom"/>
</dbReference>
<evidence type="ECO:0000256" key="4">
    <source>
        <dbReference type="SAM" id="Phobius"/>
    </source>
</evidence>
<feature type="region of interest" description="Disordered" evidence="3">
    <location>
        <begin position="1"/>
        <end position="26"/>
    </location>
</feature>
<accession>A0A6A6TVQ0</accession>
<evidence type="ECO:0000313" key="7">
    <source>
        <dbReference type="Proteomes" id="UP000799302"/>
    </source>
</evidence>
<feature type="domain" description="Major facilitator superfamily (MFS) profile" evidence="5">
    <location>
        <begin position="251"/>
        <end position="438"/>
    </location>
</feature>
<feature type="transmembrane region" description="Helical" evidence="4">
    <location>
        <begin position="341"/>
        <end position="366"/>
    </location>
</feature>
<feature type="transmembrane region" description="Helical" evidence="4">
    <location>
        <begin position="50"/>
        <end position="71"/>
    </location>
</feature>
<feature type="transmembrane region" description="Helical" evidence="4">
    <location>
        <begin position="91"/>
        <end position="113"/>
    </location>
</feature>
<dbReference type="InterPro" id="IPR036259">
    <property type="entry name" value="MFS_trans_sf"/>
</dbReference>
<dbReference type="PROSITE" id="PS50850">
    <property type="entry name" value="MFS"/>
    <property type="match status" value="1"/>
</dbReference>
<keyword evidence="4" id="KW-0812">Transmembrane</keyword>
<keyword evidence="7" id="KW-1185">Reference proteome</keyword>
<feature type="transmembrane region" description="Helical" evidence="4">
    <location>
        <begin position="286"/>
        <end position="308"/>
    </location>
</feature>
<evidence type="ECO:0000313" key="6">
    <source>
        <dbReference type="EMBL" id="KAF2663536.1"/>
    </source>
</evidence>
<feature type="transmembrane region" description="Helical" evidence="4">
    <location>
        <begin position="410"/>
        <end position="429"/>
    </location>
</feature>
<organism evidence="6 7">
    <name type="scientific">Microthyrium microscopicum</name>
    <dbReference type="NCBI Taxonomy" id="703497"/>
    <lineage>
        <taxon>Eukaryota</taxon>
        <taxon>Fungi</taxon>
        <taxon>Dikarya</taxon>
        <taxon>Ascomycota</taxon>
        <taxon>Pezizomycotina</taxon>
        <taxon>Dothideomycetes</taxon>
        <taxon>Dothideomycetes incertae sedis</taxon>
        <taxon>Microthyriales</taxon>
        <taxon>Microthyriaceae</taxon>
        <taxon>Microthyrium</taxon>
    </lineage>
</organism>
<dbReference type="Proteomes" id="UP000799302">
    <property type="component" value="Unassembled WGS sequence"/>
</dbReference>
<keyword evidence="4" id="KW-1133">Transmembrane helix</keyword>
<dbReference type="SUPFAM" id="SSF103473">
    <property type="entry name" value="MFS general substrate transporter"/>
    <property type="match status" value="1"/>
</dbReference>
<evidence type="ECO:0000256" key="1">
    <source>
        <dbReference type="ARBA" id="ARBA00004141"/>
    </source>
</evidence>
<protein>
    <submittedName>
        <fullName evidence="6">Putative monocarboxylate permease</fullName>
    </submittedName>
</protein>
<feature type="transmembrane region" description="Helical" evidence="4">
    <location>
        <begin position="150"/>
        <end position="171"/>
    </location>
</feature>
<dbReference type="GO" id="GO:0016020">
    <property type="term" value="C:membrane"/>
    <property type="evidence" value="ECO:0007669"/>
    <property type="project" value="UniProtKB-SubCell"/>
</dbReference>
<dbReference type="GO" id="GO:0022857">
    <property type="term" value="F:transmembrane transporter activity"/>
    <property type="evidence" value="ECO:0007669"/>
    <property type="project" value="InterPro"/>
</dbReference>
<reference evidence="6" key="1">
    <citation type="journal article" date="2020" name="Stud. Mycol.">
        <title>101 Dothideomycetes genomes: a test case for predicting lifestyles and emergence of pathogens.</title>
        <authorList>
            <person name="Haridas S."/>
            <person name="Albert R."/>
            <person name="Binder M."/>
            <person name="Bloem J."/>
            <person name="Labutti K."/>
            <person name="Salamov A."/>
            <person name="Andreopoulos B."/>
            <person name="Baker S."/>
            <person name="Barry K."/>
            <person name="Bills G."/>
            <person name="Bluhm B."/>
            <person name="Cannon C."/>
            <person name="Castanera R."/>
            <person name="Culley D."/>
            <person name="Daum C."/>
            <person name="Ezra D."/>
            <person name="Gonzalez J."/>
            <person name="Henrissat B."/>
            <person name="Kuo A."/>
            <person name="Liang C."/>
            <person name="Lipzen A."/>
            <person name="Lutzoni F."/>
            <person name="Magnuson J."/>
            <person name="Mondo S."/>
            <person name="Nolan M."/>
            <person name="Ohm R."/>
            <person name="Pangilinan J."/>
            <person name="Park H.-J."/>
            <person name="Ramirez L."/>
            <person name="Alfaro M."/>
            <person name="Sun H."/>
            <person name="Tritt A."/>
            <person name="Yoshinaga Y."/>
            <person name="Zwiers L.-H."/>
            <person name="Turgeon B."/>
            <person name="Goodwin S."/>
            <person name="Spatafora J."/>
            <person name="Crous P."/>
            <person name="Grigoriev I."/>
        </authorList>
    </citation>
    <scope>NUCLEOTIDE SEQUENCE</scope>
    <source>
        <strain evidence="6">CBS 115976</strain>
    </source>
</reference>
<dbReference type="InterPro" id="IPR050327">
    <property type="entry name" value="Proton-linked_MCT"/>
</dbReference>
<feature type="transmembrane region" description="Helical" evidence="4">
    <location>
        <begin position="315"/>
        <end position="335"/>
    </location>
</feature>
<dbReference type="EMBL" id="MU004245">
    <property type="protein sequence ID" value="KAF2663536.1"/>
    <property type="molecule type" value="Genomic_DNA"/>
</dbReference>
<evidence type="ECO:0000259" key="5">
    <source>
        <dbReference type="PROSITE" id="PS50850"/>
    </source>
</evidence>